<organism evidence="1 2">
    <name type="scientific">Micromonospora tarensis</name>
    <dbReference type="NCBI Taxonomy" id="2806100"/>
    <lineage>
        <taxon>Bacteria</taxon>
        <taxon>Bacillati</taxon>
        <taxon>Actinomycetota</taxon>
        <taxon>Actinomycetes</taxon>
        <taxon>Micromonosporales</taxon>
        <taxon>Micromonosporaceae</taxon>
        <taxon>Micromonospora</taxon>
    </lineage>
</organism>
<sequence>MDEAIGDGSPSILGLIEGLRDLPPTVKVFASSKRDRRVRDALESFGNTTTVDLSGKEVAHRHRSDLTRYIEFRASRAVRTGALTENQLTPREVINAAEGNFQYARLWFDEIDAGFSPRAVDLPKGLPNLYRSYLDRLLPVRSGYGTAATWLEQYLPLLGVLAVAQEPMEVTVAADLTGWSEARVRACVDDLQQIVDLEVVAGVPVLRFFHLSMAEFLLVPLLDDRRPNPYFVDGAEFHLTIARSYLDRHTGATGSWLRCDGYGLRHIATHLALAKTSPGPLARTVLRDLLLASDLPAAQRARLGSSEQTARAFQIAVRLALTVGDFGMSEQFVHAMIRSGDRTLRAAAVGVLAEFHAREAATAQNVIIELLRQPDPDTGRVGLNAANAIGYRAGRLFRWIALSSGEDIRKRAAFTAYVRWSNGEHDTVSGFLRDLASSVSLWSPIKALRALRFLMDATIALYTNQCHDRQLAVMLNDLWKELLVRRLHLDRINGPVVQRALQRISTANSLSDRVLEAMLLSDLQDPQAFFDADASDRQAFLRGVALLERDGDLSTGALDVVHLLNSPIVVLRMLGALIVGTHARRDLPRLRRLDRAPFDQLSARGRLWRLIGLTTLVPTTDDWLAYTREMTEHLWEADRQVIATRDEGVLEAFNIFLLPHGLATGRQNLPQALGASVLASAVQDGNDTLATSVVSSLGLLALYHPHTSLAAMAQATAVRREAIDREVVSSLGIVAGVYPRSVDLFLIETGREDLAQAVRQIVDVGRTRRHFDRIGHFNNAVNQAVRHPVMRDGLLIPALLNVGHARLPGEYFARPSGLLNLLRVHDYELLRFAAEDDDESLAR</sequence>
<protein>
    <submittedName>
        <fullName evidence="1">Uncharacterized protein</fullName>
    </submittedName>
</protein>
<proteinExistence type="predicted"/>
<name>A0ABS1YNG4_9ACTN</name>
<evidence type="ECO:0000313" key="1">
    <source>
        <dbReference type="EMBL" id="MBM0278972.1"/>
    </source>
</evidence>
<comment type="caution">
    <text evidence="1">The sequence shown here is derived from an EMBL/GenBank/DDBJ whole genome shotgun (WGS) entry which is preliminary data.</text>
</comment>
<dbReference type="RefSeq" id="WP_203151297.1">
    <property type="nucleotide sequence ID" value="NZ_JAEVHL010000223.1"/>
</dbReference>
<reference evidence="1 2" key="1">
    <citation type="submission" date="2021-01" db="EMBL/GenBank/DDBJ databases">
        <title>Draft genome sequence of Micromonospora sp. strain STR1s_6.</title>
        <authorList>
            <person name="Karlyshev A."/>
            <person name="Jawad R."/>
        </authorList>
    </citation>
    <scope>NUCLEOTIDE SEQUENCE [LARGE SCALE GENOMIC DNA]</scope>
    <source>
        <strain evidence="1 2">STR1S-6</strain>
    </source>
</reference>
<keyword evidence="2" id="KW-1185">Reference proteome</keyword>
<accession>A0ABS1YNG4</accession>
<evidence type="ECO:0000313" key="2">
    <source>
        <dbReference type="Proteomes" id="UP000622245"/>
    </source>
</evidence>
<dbReference type="EMBL" id="JAEVHL010000223">
    <property type="protein sequence ID" value="MBM0278972.1"/>
    <property type="molecule type" value="Genomic_DNA"/>
</dbReference>
<gene>
    <name evidence="1" type="ORF">JM949_28670</name>
</gene>
<dbReference type="Proteomes" id="UP000622245">
    <property type="component" value="Unassembled WGS sequence"/>
</dbReference>